<dbReference type="AlphaFoldDB" id="A0A0A9CTR2"/>
<reference evidence="1" key="1">
    <citation type="submission" date="2014-09" db="EMBL/GenBank/DDBJ databases">
        <authorList>
            <person name="Magalhaes I.L.F."/>
            <person name="Oliveira U."/>
            <person name="Santos F.R."/>
            <person name="Vidigal T.H.D.A."/>
            <person name="Brescovit A.D."/>
            <person name="Santos A.J."/>
        </authorList>
    </citation>
    <scope>NUCLEOTIDE SEQUENCE</scope>
    <source>
        <tissue evidence="1">Shoot tissue taken approximately 20 cm above the soil surface</tissue>
    </source>
</reference>
<proteinExistence type="predicted"/>
<evidence type="ECO:0000313" key="1">
    <source>
        <dbReference type="EMBL" id="JAD78976.1"/>
    </source>
</evidence>
<organism evidence="1">
    <name type="scientific">Arundo donax</name>
    <name type="common">Giant reed</name>
    <name type="synonym">Donax arundinaceus</name>
    <dbReference type="NCBI Taxonomy" id="35708"/>
    <lineage>
        <taxon>Eukaryota</taxon>
        <taxon>Viridiplantae</taxon>
        <taxon>Streptophyta</taxon>
        <taxon>Embryophyta</taxon>
        <taxon>Tracheophyta</taxon>
        <taxon>Spermatophyta</taxon>
        <taxon>Magnoliopsida</taxon>
        <taxon>Liliopsida</taxon>
        <taxon>Poales</taxon>
        <taxon>Poaceae</taxon>
        <taxon>PACMAD clade</taxon>
        <taxon>Arundinoideae</taxon>
        <taxon>Arundineae</taxon>
        <taxon>Arundo</taxon>
    </lineage>
</organism>
<protein>
    <submittedName>
        <fullName evidence="1">Uncharacterized protein</fullName>
    </submittedName>
</protein>
<reference evidence="1" key="2">
    <citation type="journal article" date="2015" name="Data Brief">
        <title>Shoot transcriptome of the giant reed, Arundo donax.</title>
        <authorList>
            <person name="Barrero R.A."/>
            <person name="Guerrero F.D."/>
            <person name="Moolhuijzen P."/>
            <person name="Goolsby J.A."/>
            <person name="Tidwell J."/>
            <person name="Bellgard S.E."/>
            <person name="Bellgard M.I."/>
        </authorList>
    </citation>
    <scope>NUCLEOTIDE SEQUENCE</scope>
    <source>
        <tissue evidence="1">Shoot tissue taken approximately 20 cm above the soil surface</tissue>
    </source>
</reference>
<accession>A0A0A9CTR2</accession>
<dbReference type="EMBL" id="GBRH01218919">
    <property type="protein sequence ID" value="JAD78976.1"/>
    <property type="molecule type" value="Transcribed_RNA"/>
</dbReference>
<name>A0A0A9CTR2_ARUDO</name>
<sequence length="72" mass="8546">MLNLICGHLPDRQERSCLTCYNHFTLQKQIKFNRTKTKFNNSELNQPKELHLRELDSDMIPYSFTLYNGPSI</sequence>